<sequence length="29" mass="3456">MRWPDGFVCPKCGETSRFLRASTHDRWSE</sequence>
<dbReference type="InterPro" id="IPR024442">
    <property type="entry name" value="Transposase_Zn_ribbon"/>
</dbReference>
<accession>A0ABS5ZXA8</accession>
<evidence type="ECO:0000259" key="1">
    <source>
        <dbReference type="Pfam" id="PF12760"/>
    </source>
</evidence>
<proteinExistence type="predicted"/>
<evidence type="ECO:0000313" key="3">
    <source>
        <dbReference type="Proteomes" id="UP000755654"/>
    </source>
</evidence>
<name>A0ABS5ZXA8_9PROT</name>
<organism evidence="2 3">
    <name type="scientific">Acidithiobacillus sulfurivorans</name>
    <dbReference type="NCBI Taxonomy" id="1958756"/>
    <lineage>
        <taxon>Bacteria</taxon>
        <taxon>Pseudomonadati</taxon>
        <taxon>Pseudomonadota</taxon>
        <taxon>Acidithiobacillia</taxon>
        <taxon>Acidithiobacillales</taxon>
        <taxon>Acidithiobacillaceae</taxon>
        <taxon>Acidithiobacillus</taxon>
    </lineage>
</organism>
<evidence type="ECO:0000313" key="2">
    <source>
        <dbReference type="EMBL" id="MBU2759541.1"/>
    </source>
</evidence>
<feature type="domain" description="Transposase zinc-ribbon" evidence="1">
    <location>
        <begin position="1"/>
        <end position="27"/>
    </location>
</feature>
<dbReference type="RefSeq" id="WP_215883239.1">
    <property type="nucleotide sequence ID" value="NZ_JAAOMP010000043.1"/>
</dbReference>
<keyword evidence="3" id="KW-1185">Reference proteome</keyword>
<protein>
    <submittedName>
        <fullName evidence="2">Transposase</fullName>
    </submittedName>
</protein>
<gene>
    <name evidence="2" type="ORF">HAP95_05115</name>
</gene>
<comment type="caution">
    <text evidence="2">The sequence shown here is derived from an EMBL/GenBank/DDBJ whole genome shotgun (WGS) entry which is preliminary data.</text>
</comment>
<reference evidence="2 3" key="1">
    <citation type="journal article" date="2021" name="ISME J.">
        <title>Genomic evolution of the class Acidithiobacillia: deep-branching Proteobacteria living in extreme acidic conditions.</title>
        <authorList>
            <person name="Moya-Beltran A."/>
            <person name="Beard S."/>
            <person name="Rojas-Villalobos C."/>
            <person name="Issotta F."/>
            <person name="Gallardo Y."/>
            <person name="Ulloa R."/>
            <person name="Giaveno A."/>
            <person name="Degli Esposti M."/>
            <person name="Johnson D.B."/>
            <person name="Quatrini R."/>
        </authorList>
    </citation>
    <scope>NUCLEOTIDE SEQUENCE [LARGE SCALE GENOMIC DNA]</scope>
    <source>
        <strain evidence="2 3">RW2</strain>
    </source>
</reference>
<dbReference type="Proteomes" id="UP000755654">
    <property type="component" value="Unassembled WGS sequence"/>
</dbReference>
<dbReference type="EMBL" id="JAAOMP010000043">
    <property type="protein sequence ID" value="MBU2759541.1"/>
    <property type="molecule type" value="Genomic_DNA"/>
</dbReference>
<dbReference type="Pfam" id="PF12760">
    <property type="entry name" value="Zn_ribbon_IS1595"/>
    <property type="match status" value="1"/>
</dbReference>